<feature type="region of interest" description="Disordered" evidence="1">
    <location>
        <begin position="20"/>
        <end position="61"/>
    </location>
</feature>
<dbReference type="EMBL" id="AZHB01000069">
    <property type="protein sequence ID" value="OAA41833.1"/>
    <property type="molecule type" value="Genomic_DNA"/>
</dbReference>
<evidence type="ECO:0000259" key="2">
    <source>
        <dbReference type="Pfam" id="PF20516"/>
    </source>
</evidence>
<evidence type="ECO:0000256" key="1">
    <source>
        <dbReference type="SAM" id="MobiDB-lite"/>
    </source>
</evidence>
<dbReference type="InterPro" id="IPR046797">
    <property type="entry name" value="PDDEXK_12"/>
</dbReference>
<name>A0A162JGS1_CORFA</name>
<sequence>MDFQQIHHWLDATEFILDDDEDRKAKRRRLNPPVTPPSSDTRPNNEMDSPPRGDNPSRWPFDGHIPWIKRLQTSLSGRSRHSVSSVSDKPLSQRSTRTPSPQKQLRKLQLNPRGLDVRCLSGVAGSRPLALQTLLEHIETFAIDQGIVARDMEEELTKAAASDARFKWALRAGAPHVSDDEGLAGRTPSPGAVRKVMKAARECDEKHHPEANWNLEVHQRILDMAFRPAEEGETETSNLIDFMGCSTASIIGYYGTPTLSKKVDFCVYIEPKQDTSATFEAGATYARMAMPQEIVNFTEFAPLYDRFIALSIETKKPSENFEAAQLQLGVWGMAHWEFLRRLAELHAKVTGNKAGTPVTTGTAGKIPEFLPGIIAQGHNWSLVITTMEGDRTVLWHKVAIGSTEQPRGIYQLVRSLQYLEKWAKEVHWPWLKATVEGIAAGLEDVTDL</sequence>
<protein>
    <recommendedName>
        <fullName evidence="2">PD-(D/E)XK nuclease-like domain-containing protein</fullName>
    </recommendedName>
</protein>
<proteinExistence type="predicted"/>
<dbReference type="RefSeq" id="XP_018699457.1">
    <property type="nucleotide sequence ID" value="XM_018853362.1"/>
</dbReference>
<feature type="region of interest" description="Disordered" evidence="1">
    <location>
        <begin position="76"/>
        <end position="108"/>
    </location>
</feature>
<feature type="compositionally biased region" description="Low complexity" evidence="1">
    <location>
        <begin position="76"/>
        <end position="87"/>
    </location>
</feature>
<feature type="compositionally biased region" description="Polar residues" evidence="1">
    <location>
        <begin position="90"/>
        <end position="103"/>
    </location>
</feature>
<dbReference type="Proteomes" id="UP000076744">
    <property type="component" value="Unassembled WGS sequence"/>
</dbReference>
<reference evidence="3 4" key="1">
    <citation type="journal article" date="2016" name="Genome Biol. Evol.">
        <title>Divergent and convergent evolution of fungal pathogenicity.</title>
        <authorList>
            <person name="Shang Y."/>
            <person name="Xiao G."/>
            <person name="Zheng P."/>
            <person name="Cen K."/>
            <person name="Zhan S."/>
            <person name="Wang C."/>
        </authorList>
    </citation>
    <scope>NUCLEOTIDE SEQUENCE [LARGE SCALE GENOMIC DNA]</scope>
    <source>
        <strain evidence="3 4">ARSEF 2679</strain>
    </source>
</reference>
<comment type="caution">
    <text evidence="3">The sequence shown here is derived from an EMBL/GenBank/DDBJ whole genome shotgun (WGS) entry which is preliminary data.</text>
</comment>
<dbReference type="GeneID" id="30026053"/>
<evidence type="ECO:0000313" key="4">
    <source>
        <dbReference type="Proteomes" id="UP000076744"/>
    </source>
</evidence>
<gene>
    <name evidence="3" type="ORF">ISF_09761</name>
</gene>
<feature type="domain" description="PD-(D/E)XK nuclease-like" evidence="2">
    <location>
        <begin position="157"/>
        <end position="428"/>
    </location>
</feature>
<dbReference type="STRING" id="1081104.A0A162JGS1"/>
<organism evidence="3 4">
    <name type="scientific">Cordyceps fumosorosea (strain ARSEF 2679)</name>
    <name type="common">Isaria fumosorosea</name>
    <dbReference type="NCBI Taxonomy" id="1081104"/>
    <lineage>
        <taxon>Eukaryota</taxon>
        <taxon>Fungi</taxon>
        <taxon>Dikarya</taxon>
        <taxon>Ascomycota</taxon>
        <taxon>Pezizomycotina</taxon>
        <taxon>Sordariomycetes</taxon>
        <taxon>Hypocreomycetidae</taxon>
        <taxon>Hypocreales</taxon>
        <taxon>Cordycipitaceae</taxon>
        <taxon>Cordyceps</taxon>
    </lineage>
</organism>
<accession>A0A162JGS1</accession>
<dbReference type="OrthoDB" id="4161186at2759"/>
<dbReference type="Pfam" id="PF20516">
    <property type="entry name" value="PDDEXK_12"/>
    <property type="match status" value="1"/>
</dbReference>
<keyword evidence="4" id="KW-1185">Reference proteome</keyword>
<evidence type="ECO:0000313" key="3">
    <source>
        <dbReference type="EMBL" id="OAA41833.1"/>
    </source>
</evidence>
<dbReference type="AlphaFoldDB" id="A0A162JGS1"/>